<keyword evidence="3" id="KW-1185">Reference proteome</keyword>
<keyword evidence="1" id="KW-1133">Transmembrane helix</keyword>
<feature type="transmembrane region" description="Helical" evidence="1">
    <location>
        <begin position="85"/>
        <end position="106"/>
    </location>
</feature>
<name>A0A0M6Y166_9HYPH</name>
<feature type="transmembrane region" description="Helical" evidence="1">
    <location>
        <begin position="112"/>
        <end position="135"/>
    </location>
</feature>
<feature type="transmembrane region" description="Helical" evidence="1">
    <location>
        <begin position="177"/>
        <end position="198"/>
    </location>
</feature>
<gene>
    <name evidence="2" type="ORF">LAL4801_01010</name>
</gene>
<keyword evidence="1" id="KW-0472">Membrane</keyword>
<reference evidence="3" key="1">
    <citation type="submission" date="2015-07" db="EMBL/GenBank/DDBJ databases">
        <authorList>
            <person name="Rodrigo-Torres Lidia"/>
            <person name="Arahal R.David."/>
        </authorList>
    </citation>
    <scope>NUCLEOTIDE SEQUENCE [LARGE SCALE GENOMIC DNA]</scope>
    <source>
        <strain evidence="3">CECT 4801</strain>
    </source>
</reference>
<evidence type="ECO:0000256" key="1">
    <source>
        <dbReference type="SAM" id="Phobius"/>
    </source>
</evidence>
<dbReference type="InterPro" id="IPR018750">
    <property type="entry name" value="DUF2306_membrane"/>
</dbReference>
<evidence type="ECO:0000313" key="3">
    <source>
        <dbReference type="Proteomes" id="UP000048926"/>
    </source>
</evidence>
<sequence>MSMVSRFAANVAFWTAAVSAALVAVASLRFLALGVSASMEFVAHNLDRNALMLYAHIGVAPIALALMPFQFMTRLRASRPKLHRWLGRGYVVSILISGIAGLQLAFHTTAGTFAATGFAILAVLWLATTGIAFAFALRRQFPRHRAWMLRSAALTFAAVTLRVYLGSSMAAGVDFEVAYPLIAWLCWVPNVFVMEVYLQMARPGKTRLISATA</sequence>
<organism evidence="2 3">
    <name type="scientific">Roseibium aggregatum</name>
    <dbReference type="NCBI Taxonomy" id="187304"/>
    <lineage>
        <taxon>Bacteria</taxon>
        <taxon>Pseudomonadati</taxon>
        <taxon>Pseudomonadota</taxon>
        <taxon>Alphaproteobacteria</taxon>
        <taxon>Hyphomicrobiales</taxon>
        <taxon>Stappiaceae</taxon>
        <taxon>Roseibium</taxon>
    </lineage>
</organism>
<evidence type="ECO:0000313" key="2">
    <source>
        <dbReference type="EMBL" id="CTQ42579.1"/>
    </source>
</evidence>
<proteinExistence type="predicted"/>
<dbReference type="Proteomes" id="UP000048926">
    <property type="component" value="Unassembled WGS sequence"/>
</dbReference>
<dbReference type="Pfam" id="PF10067">
    <property type="entry name" value="DUF2306"/>
    <property type="match status" value="1"/>
</dbReference>
<dbReference type="RefSeq" id="WP_055654614.1">
    <property type="nucleotide sequence ID" value="NZ_CXST01000001.1"/>
</dbReference>
<dbReference type="EMBL" id="CXST01000001">
    <property type="protein sequence ID" value="CTQ42579.1"/>
    <property type="molecule type" value="Genomic_DNA"/>
</dbReference>
<accession>A0A0M6Y166</accession>
<feature type="transmembrane region" description="Helical" evidence="1">
    <location>
        <begin position="7"/>
        <end position="31"/>
    </location>
</feature>
<protein>
    <recommendedName>
        <fullName evidence="4">DUF2306 domain-containing protein</fullName>
    </recommendedName>
</protein>
<dbReference type="AlphaFoldDB" id="A0A0M6Y166"/>
<keyword evidence="1" id="KW-0812">Transmembrane</keyword>
<feature type="transmembrane region" description="Helical" evidence="1">
    <location>
        <begin position="147"/>
        <end position="165"/>
    </location>
</feature>
<feature type="transmembrane region" description="Helical" evidence="1">
    <location>
        <begin position="51"/>
        <end position="73"/>
    </location>
</feature>
<evidence type="ECO:0008006" key="4">
    <source>
        <dbReference type="Google" id="ProtNLM"/>
    </source>
</evidence>